<dbReference type="PROSITE" id="PS00409">
    <property type="entry name" value="PROKAR_NTER_METHYL"/>
    <property type="match status" value="1"/>
</dbReference>
<dbReference type="InterPro" id="IPR012902">
    <property type="entry name" value="N_methyl_site"/>
</dbReference>
<evidence type="ECO:0000313" key="3">
    <source>
        <dbReference type="Proteomes" id="UP000623795"/>
    </source>
</evidence>
<sequence length="198" mass="20348">MNTATFSMEATPRQGGFSLLEVLVSIVILAIGLLGLAGLQTKANEVEMEAYQRSVALMLVQDMADRVTAGRKYVDDFKGVSLAAYGVGDTQAATCALTGDAAAQLCAWSNAMKGAAEKMGSTGIGAPIGMRGCLISVSPTTEDALGEFFVVGVWQGVMPTASPPANTPGAQCAADVDFGTGLRRAVVTRVLVPKQTAG</sequence>
<protein>
    <submittedName>
        <fullName evidence="2">Type IV pilus modification protein PilV</fullName>
    </submittedName>
</protein>
<dbReference type="RefSeq" id="WP_169257629.1">
    <property type="nucleotide sequence ID" value="NZ_WTVN01000038.1"/>
</dbReference>
<organism evidence="2 3">
    <name type="scientific">Aromatoleum toluvorans</name>
    <dbReference type="NCBI Taxonomy" id="92002"/>
    <lineage>
        <taxon>Bacteria</taxon>
        <taxon>Pseudomonadati</taxon>
        <taxon>Pseudomonadota</taxon>
        <taxon>Betaproteobacteria</taxon>
        <taxon>Rhodocyclales</taxon>
        <taxon>Rhodocyclaceae</taxon>
        <taxon>Aromatoleum</taxon>
    </lineage>
</organism>
<keyword evidence="1" id="KW-0472">Membrane</keyword>
<proteinExistence type="predicted"/>
<reference evidence="2 3" key="1">
    <citation type="submission" date="2019-12" db="EMBL/GenBank/DDBJ databases">
        <title>Comparative genomics gives insights into the taxonomy of the Azoarcus-Aromatoleum group and reveals separate origins of nif in the plant-associated Azoarcus and non-plant-associated Aromatoleum sub-groups.</title>
        <authorList>
            <person name="Lafos M."/>
            <person name="Maluk M."/>
            <person name="Batista M."/>
            <person name="Junghare M."/>
            <person name="Carmona M."/>
            <person name="Faoro H."/>
            <person name="Cruz L.M."/>
            <person name="Battistoni F."/>
            <person name="De Souza E."/>
            <person name="Pedrosa F."/>
            <person name="Chen W.-M."/>
            <person name="Poole P.S."/>
            <person name="Dixon R.A."/>
            <person name="James E.K."/>
        </authorList>
    </citation>
    <scope>NUCLEOTIDE SEQUENCE [LARGE SCALE GENOMIC DNA]</scope>
    <source>
        <strain evidence="2 3">Td21</strain>
    </source>
</reference>
<evidence type="ECO:0000313" key="2">
    <source>
        <dbReference type="EMBL" id="NMG45796.1"/>
    </source>
</evidence>
<dbReference type="EMBL" id="WTVN01000038">
    <property type="protein sequence ID" value="NMG45796.1"/>
    <property type="molecule type" value="Genomic_DNA"/>
</dbReference>
<name>A0ABX1Q259_9RHOO</name>
<feature type="transmembrane region" description="Helical" evidence="1">
    <location>
        <begin position="20"/>
        <end position="39"/>
    </location>
</feature>
<dbReference type="InterPro" id="IPR013362">
    <property type="entry name" value="Pilus_4_PilV"/>
</dbReference>
<keyword evidence="1" id="KW-0812">Transmembrane</keyword>
<dbReference type="Pfam" id="PF07963">
    <property type="entry name" value="N_methyl"/>
    <property type="match status" value="1"/>
</dbReference>
<accession>A0ABX1Q259</accession>
<comment type="caution">
    <text evidence="2">The sequence shown here is derived from an EMBL/GenBank/DDBJ whole genome shotgun (WGS) entry which is preliminary data.</text>
</comment>
<gene>
    <name evidence="2" type="primary">pilV</name>
    <name evidence="2" type="ORF">GPA22_18935</name>
</gene>
<dbReference type="Proteomes" id="UP000623795">
    <property type="component" value="Unassembled WGS sequence"/>
</dbReference>
<dbReference type="NCBIfam" id="TIGR02532">
    <property type="entry name" value="IV_pilin_GFxxxE"/>
    <property type="match status" value="1"/>
</dbReference>
<dbReference type="NCBIfam" id="TIGR02523">
    <property type="entry name" value="type_IV_pilV"/>
    <property type="match status" value="1"/>
</dbReference>
<keyword evidence="1" id="KW-1133">Transmembrane helix</keyword>
<keyword evidence="3" id="KW-1185">Reference proteome</keyword>
<evidence type="ECO:0000256" key="1">
    <source>
        <dbReference type="SAM" id="Phobius"/>
    </source>
</evidence>